<dbReference type="SUPFAM" id="SSF48445">
    <property type="entry name" value="14-3-3 protein"/>
    <property type="match status" value="1"/>
</dbReference>
<dbReference type="FunFam" id="3.40.50.150:FF:000004">
    <property type="entry name" value="AdoMet-dependent rRNA methyltransferase SPB1"/>
    <property type="match status" value="1"/>
</dbReference>
<sequence>MVKKTKLGKSRKDKFYKLSKEIGYRSRASFKLLQLERKYHFLAESRICVDLCAAPGSWLQVAANHMPVSSLLIGCDLVHIKPITNCITFESDITTEKCKQRLKSELHNWKADLFLHDGAPNVGQSWIHDAYQQVKLSLSAFKLACSFLRRGGCFVTKVFRSKDYNSLLYAFRELFVTVTVTKPSASRNESCEIYVICQNFKAPTNIDSKLFDPSFVFEEKSTNEAGNDMYKSRLFKNLSRKTKADGYEDDSVYHVTSDLDFIKTTEPIHALANFNKIDIITDVILSDPATSEDIKEYCSDLKLIGKPEIKNLIKWRRKIIQNHFTESENVDHVAEDKLEQEKLKYDRRLEYISLEENREVKRKLKKQKKLKKRNELKTQLKSRDREGIDAEETSEKMFSLASLQNKSKKYYTSDEESNAEVGASEAESFNENLIVDIADKNKKRKDVVAKWFNKDVFKSTENDENDDEQKCDNNTEIDIIVPKQNPELKTKKAKFNLTPIQLALGEKIVESKKQRLEIIEDSFNRYANNDKNLPDWFMDDEKKHMTKNVKADETRINYYAERDRAVDTKTITKSVQAKMRKKKRQFHATQKARKLAENITDNLDMNEGEKWQSIKKIYKKAGLLSAKKKENVTYIVCKQGAGKKVKRPKGVKGRFKVVDARMKKDNRKKMKMKTFEMAKKCGCTELDDRNLLSVSCKNVVGNLRASCRMINSVLAQHVHVMETECLTEDPVALQKKQLILDYRAGIVKDITRECIEVIELVVDYVISKCPPDNHEHKCFFLKMVGDYYRYYAECLDDGVDKNNISDKSDENYKKAYELAKQHLPCTNSVRLGLVLNYSVFHYEIKGNQTAACDLARVAFDEAIAELDTLSEDSYKDSTLIMQLLRDNLTLWTSDVDDEQKDEKDEETKEES</sequence>
<dbReference type="Gene3D" id="3.40.50.150">
    <property type="entry name" value="Vaccinia Virus protein VP39"/>
    <property type="match status" value="1"/>
</dbReference>
<dbReference type="InterPro" id="IPR015507">
    <property type="entry name" value="rRNA-MeTfrase_E"/>
</dbReference>
<evidence type="ECO:0000256" key="5">
    <source>
        <dbReference type="ARBA" id="ARBA00022603"/>
    </source>
</evidence>
<keyword evidence="7" id="KW-0949">S-adenosyl-L-methionine</keyword>
<keyword evidence="3" id="KW-0690">Ribosome biogenesis</keyword>
<dbReference type="GO" id="GO:0030687">
    <property type="term" value="C:preribosome, large subunit precursor"/>
    <property type="evidence" value="ECO:0007669"/>
    <property type="project" value="TreeGrafter"/>
</dbReference>
<accession>A0A177B005</accession>
<evidence type="ECO:0000313" key="10">
    <source>
        <dbReference type="EMBL" id="OAF67460.1"/>
    </source>
</evidence>
<evidence type="ECO:0000256" key="1">
    <source>
        <dbReference type="ARBA" id="ARBA00004604"/>
    </source>
</evidence>
<keyword evidence="8" id="KW-0539">Nucleus</keyword>
<dbReference type="OrthoDB" id="289250at2759"/>
<evidence type="ECO:0000259" key="9">
    <source>
        <dbReference type="SMART" id="SM00101"/>
    </source>
</evidence>
<evidence type="ECO:0000256" key="3">
    <source>
        <dbReference type="ARBA" id="ARBA00022517"/>
    </source>
</evidence>
<dbReference type="InterPro" id="IPR002877">
    <property type="entry name" value="RNA_MeTrfase_FtsJ_dom"/>
</dbReference>
<evidence type="ECO:0000256" key="4">
    <source>
        <dbReference type="ARBA" id="ARBA00022552"/>
    </source>
</evidence>
<dbReference type="GO" id="GO:0005730">
    <property type="term" value="C:nucleolus"/>
    <property type="evidence" value="ECO:0007669"/>
    <property type="project" value="UniProtKB-SubCell"/>
</dbReference>
<dbReference type="GO" id="GO:0000466">
    <property type="term" value="P:maturation of 5.8S rRNA from tricistronic rRNA transcript (SSU-rRNA, 5.8S rRNA, LSU-rRNA)"/>
    <property type="evidence" value="ECO:0007669"/>
    <property type="project" value="TreeGrafter"/>
</dbReference>
<keyword evidence="5" id="KW-0489">Methyltransferase</keyword>
<dbReference type="GO" id="GO:0008650">
    <property type="term" value="F:rRNA (uridine-2'-O-)-methyltransferase activity"/>
    <property type="evidence" value="ECO:0007669"/>
    <property type="project" value="TreeGrafter"/>
</dbReference>
<dbReference type="InterPro" id="IPR023410">
    <property type="entry name" value="14-3-3_domain"/>
</dbReference>
<dbReference type="SMART" id="SM00101">
    <property type="entry name" value="14_3_3"/>
    <property type="match status" value="1"/>
</dbReference>
<dbReference type="PANTHER" id="PTHR10920">
    <property type="entry name" value="RIBOSOMAL RNA METHYLTRANSFERASE"/>
    <property type="match status" value="1"/>
</dbReference>
<dbReference type="PRINTS" id="PR00305">
    <property type="entry name" value="1433ZETA"/>
</dbReference>
<protein>
    <recommendedName>
        <fullName evidence="9">14-3-3 domain-containing protein</fullName>
    </recommendedName>
</protein>
<name>A0A177B005_9BILA</name>
<proteinExistence type="inferred from homology"/>
<feature type="domain" description="14-3-3" evidence="9">
    <location>
        <begin position="656"/>
        <end position="905"/>
    </location>
</feature>
<dbReference type="PROSITE" id="PS00797">
    <property type="entry name" value="1433_2"/>
    <property type="match status" value="1"/>
</dbReference>
<dbReference type="Pfam" id="PF00244">
    <property type="entry name" value="14-3-3"/>
    <property type="match status" value="1"/>
</dbReference>
<keyword evidence="4" id="KW-0698">rRNA processing</keyword>
<dbReference type="Pfam" id="PF07780">
    <property type="entry name" value="Spb1_C"/>
    <property type="match status" value="1"/>
</dbReference>
<dbReference type="InterPro" id="IPR029063">
    <property type="entry name" value="SAM-dependent_MTases_sf"/>
</dbReference>
<dbReference type="Proteomes" id="UP000078046">
    <property type="component" value="Unassembled WGS sequence"/>
</dbReference>
<evidence type="ECO:0000256" key="8">
    <source>
        <dbReference type="ARBA" id="ARBA00023242"/>
    </source>
</evidence>
<comment type="similarity">
    <text evidence="2">Belongs to the 14-3-3 family.</text>
</comment>
<dbReference type="EMBL" id="LWCA01000654">
    <property type="protein sequence ID" value="OAF67460.1"/>
    <property type="molecule type" value="Genomic_DNA"/>
</dbReference>
<dbReference type="InterPro" id="IPR024576">
    <property type="entry name" value="rRNA_MeTfrase_Spb1_DUF3381"/>
</dbReference>
<evidence type="ECO:0000256" key="2">
    <source>
        <dbReference type="ARBA" id="ARBA00006141"/>
    </source>
</evidence>
<comment type="subcellular location">
    <subcellularLocation>
        <location evidence="1">Nucleus</location>
        <location evidence="1">Nucleolus</location>
    </subcellularLocation>
</comment>
<dbReference type="InterPro" id="IPR050082">
    <property type="entry name" value="RNA_methyltr_RlmE"/>
</dbReference>
<reference evidence="10 11" key="1">
    <citation type="submission" date="2016-04" db="EMBL/GenBank/DDBJ databases">
        <title>The genome of Intoshia linei affirms orthonectids as highly simplified spiralians.</title>
        <authorList>
            <person name="Mikhailov K.V."/>
            <person name="Slusarev G.S."/>
            <person name="Nikitin M.A."/>
            <person name="Logacheva M.D."/>
            <person name="Penin A."/>
            <person name="Aleoshin V."/>
            <person name="Panchin Y.V."/>
        </authorList>
    </citation>
    <scope>NUCLEOTIDE SEQUENCE [LARGE SCALE GENOMIC DNA]</scope>
    <source>
        <strain evidence="10">Intl2013</strain>
        <tissue evidence="10">Whole animal</tissue>
    </source>
</reference>
<evidence type="ECO:0000256" key="7">
    <source>
        <dbReference type="ARBA" id="ARBA00022691"/>
    </source>
</evidence>
<evidence type="ECO:0000313" key="11">
    <source>
        <dbReference type="Proteomes" id="UP000078046"/>
    </source>
</evidence>
<evidence type="ECO:0000256" key="6">
    <source>
        <dbReference type="ARBA" id="ARBA00022679"/>
    </source>
</evidence>
<keyword evidence="11" id="KW-1185">Reference proteome</keyword>
<dbReference type="PANTHER" id="PTHR10920:SF13">
    <property type="entry name" value="PRE-RRNA 2'-O-RIBOSE RNA METHYLTRANSFERASE FTSJ3"/>
    <property type="match status" value="1"/>
</dbReference>
<dbReference type="HAMAP" id="MF_01547">
    <property type="entry name" value="RNA_methyltr_E"/>
    <property type="match status" value="1"/>
</dbReference>
<dbReference type="Gene3D" id="1.20.190.20">
    <property type="entry name" value="14-3-3 domain"/>
    <property type="match status" value="1"/>
</dbReference>
<dbReference type="GO" id="GO:0000463">
    <property type="term" value="P:maturation of LSU-rRNA from tricistronic rRNA transcript (SSU-rRNA, 5.8S rRNA, LSU-rRNA)"/>
    <property type="evidence" value="ECO:0007669"/>
    <property type="project" value="TreeGrafter"/>
</dbReference>
<dbReference type="InterPro" id="IPR036815">
    <property type="entry name" value="14-3-3_dom_sf"/>
</dbReference>
<dbReference type="InterPro" id="IPR023409">
    <property type="entry name" value="14-3-3_CS"/>
</dbReference>
<dbReference type="SUPFAM" id="SSF53335">
    <property type="entry name" value="S-adenosyl-L-methionine-dependent methyltransferases"/>
    <property type="match status" value="1"/>
</dbReference>
<dbReference type="InterPro" id="IPR000308">
    <property type="entry name" value="14-3-3"/>
</dbReference>
<gene>
    <name evidence="10" type="ORF">A3Q56_04798</name>
</gene>
<dbReference type="CDD" id="cd08774">
    <property type="entry name" value="14-3-3"/>
    <property type="match status" value="1"/>
</dbReference>
<dbReference type="Pfam" id="PF01728">
    <property type="entry name" value="FtsJ"/>
    <property type="match status" value="1"/>
</dbReference>
<dbReference type="AlphaFoldDB" id="A0A177B005"/>
<organism evidence="10 11">
    <name type="scientific">Intoshia linei</name>
    <dbReference type="NCBI Taxonomy" id="1819745"/>
    <lineage>
        <taxon>Eukaryota</taxon>
        <taxon>Metazoa</taxon>
        <taxon>Spiralia</taxon>
        <taxon>Lophotrochozoa</taxon>
        <taxon>Mesozoa</taxon>
        <taxon>Orthonectida</taxon>
        <taxon>Rhopaluridae</taxon>
        <taxon>Intoshia</taxon>
    </lineage>
</organism>
<comment type="caution">
    <text evidence="10">The sequence shown here is derived from an EMBL/GenBank/DDBJ whole genome shotgun (WGS) entry which is preliminary data.</text>
</comment>
<dbReference type="GO" id="GO:0016435">
    <property type="term" value="F:rRNA (guanine) methyltransferase activity"/>
    <property type="evidence" value="ECO:0007669"/>
    <property type="project" value="TreeGrafter"/>
</dbReference>
<dbReference type="InterPro" id="IPR012920">
    <property type="entry name" value="rRNA_MeTfrase_SPB1-like_C"/>
</dbReference>
<keyword evidence="6" id="KW-0808">Transferase</keyword>
<dbReference type="Pfam" id="PF11861">
    <property type="entry name" value="DUF3381"/>
    <property type="match status" value="1"/>
</dbReference>